<evidence type="ECO:0000256" key="4">
    <source>
        <dbReference type="ARBA" id="ARBA00023315"/>
    </source>
</evidence>
<organism evidence="7 8">
    <name type="scientific">Marinirhabdus gelatinilytica</name>
    <dbReference type="NCBI Taxonomy" id="1703343"/>
    <lineage>
        <taxon>Bacteria</taxon>
        <taxon>Pseudomonadati</taxon>
        <taxon>Bacteroidota</taxon>
        <taxon>Flavobacteriia</taxon>
        <taxon>Flavobacteriales</taxon>
        <taxon>Flavobacteriaceae</taxon>
    </lineage>
</organism>
<dbReference type="PANTHER" id="PTHR43300:SF7">
    <property type="entry name" value="UDP-N-ACETYLBACILLOSAMINE N-ACETYLTRANSFERASE"/>
    <property type="match status" value="1"/>
</dbReference>
<protein>
    <submittedName>
        <fullName evidence="7">Sugar O-acyltransferase (Sialic acid O-acetyltransferase NeuD family)</fullName>
    </submittedName>
</protein>
<dbReference type="InterPro" id="IPR018357">
    <property type="entry name" value="Hexapep_transf_CS"/>
</dbReference>
<feature type="binding site" evidence="5">
    <location>
        <position position="137"/>
    </location>
    <ligand>
        <name>acetyl-CoA</name>
        <dbReference type="ChEBI" id="CHEBI:57288"/>
    </ligand>
</feature>
<dbReference type="RefSeq" id="WP_115123519.1">
    <property type="nucleotide sequence ID" value="NZ_QRAO01000002.1"/>
</dbReference>
<dbReference type="InterPro" id="IPR001451">
    <property type="entry name" value="Hexapep"/>
</dbReference>
<dbReference type="SUPFAM" id="SSF51161">
    <property type="entry name" value="Trimeric LpxA-like enzymes"/>
    <property type="match status" value="1"/>
</dbReference>
<keyword evidence="3" id="KW-0677">Repeat</keyword>
<dbReference type="InterPro" id="IPR020019">
    <property type="entry name" value="AcTrfase_PglD-like"/>
</dbReference>
<comment type="similarity">
    <text evidence="1">Belongs to the transferase hexapeptide repeat family.</text>
</comment>
<dbReference type="Gene3D" id="3.40.50.20">
    <property type="match status" value="1"/>
</dbReference>
<sequence length="206" mass="21536">MKTIHIFGGGGHSFALVELIRSLGLYEPKAILDKNPSRKNVLGVPVLLKEGNSHSTEHAAIAIGNNKNRKKVANSITVPCPNFVHKSAVVYPSVQLGKGVQVLPNAVVDADVRLGDFTIVNNNASVSHNCIIGNFCHIAINTAISGGCTIGEGTLVGAGSVILPELNVGKWAVIGAGSVVTKDVPDFATVYGNPAQIIRKETLNGQ</sequence>
<keyword evidence="4 7" id="KW-0012">Acyltransferase</keyword>
<feature type="binding site" evidence="5">
    <location>
        <position position="64"/>
    </location>
    <ligand>
        <name>substrate</name>
    </ligand>
</feature>
<name>A0A370QG41_9FLAO</name>
<dbReference type="Pfam" id="PF17836">
    <property type="entry name" value="PglD_N"/>
    <property type="match status" value="1"/>
</dbReference>
<dbReference type="OrthoDB" id="9794407at2"/>
<evidence type="ECO:0000256" key="1">
    <source>
        <dbReference type="ARBA" id="ARBA00007274"/>
    </source>
</evidence>
<dbReference type="CDD" id="cd03360">
    <property type="entry name" value="LbH_AT_putative"/>
    <property type="match status" value="1"/>
</dbReference>
<evidence type="ECO:0000256" key="2">
    <source>
        <dbReference type="ARBA" id="ARBA00022679"/>
    </source>
</evidence>
<dbReference type="Gene3D" id="2.160.10.10">
    <property type="entry name" value="Hexapeptide repeat proteins"/>
    <property type="match status" value="1"/>
</dbReference>
<gene>
    <name evidence="7" type="ORF">C8D94_102522</name>
</gene>
<dbReference type="GO" id="GO:0016746">
    <property type="term" value="F:acyltransferase activity"/>
    <property type="evidence" value="ECO:0007669"/>
    <property type="project" value="UniProtKB-KW"/>
</dbReference>
<dbReference type="Proteomes" id="UP000255317">
    <property type="component" value="Unassembled WGS sequence"/>
</dbReference>
<dbReference type="PROSITE" id="PS00101">
    <property type="entry name" value="HEXAPEP_TRANSFERASES"/>
    <property type="match status" value="1"/>
</dbReference>
<evidence type="ECO:0000313" key="8">
    <source>
        <dbReference type="Proteomes" id="UP000255317"/>
    </source>
</evidence>
<feature type="domain" description="PglD N-terminal" evidence="6">
    <location>
        <begin position="4"/>
        <end position="75"/>
    </location>
</feature>
<evidence type="ECO:0000259" key="6">
    <source>
        <dbReference type="Pfam" id="PF17836"/>
    </source>
</evidence>
<dbReference type="AlphaFoldDB" id="A0A370QG41"/>
<dbReference type="EMBL" id="QRAO01000002">
    <property type="protein sequence ID" value="RDK87335.1"/>
    <property type="molecule type" value="Genomic_DNA"/>
</dbReference>
<dbReference type="InterPro" id="IPR050179">
    <property type="entry name" value="Trans_hexapeptide_repeat"/>
</dbReference>
<dbReference type="NCBIfam" id="TIGR03570">
    <property type="entry name" value="NeuD_NnaD"/>
    <property type="match status" value="1"/>
</dbReference>
<dbReference type="Pfam" id="PF00132">
    <property type="entry name" value="Hexapep"/>
    <property type="match status" value="1"/>
</dbReference>
<comment type="caution">
    <text evidence="7">The sequence shown here is derived from an EMBL/GenBank/DDBJ whole genome shotgun (WGS) entry which is preliminary data.</text>
</comment>
<dbReference type="InterPro" id="IPR011004">
    <property type="entry name" value="Trimer_LpxA-like_sf"/>
</dbReference>
<dbReference type="PANTHER" id="PTHR43300">
    <property type="entry name" value="ACETYLTRANSFERASE"/>
    <property type="match status" value="1"/>
</dbReference>
<evidence type="ECO:0000256" key="3">
    <source>
        <dbReference type="ARBA" id="ARBA00022737"/>
    </source>
</evidence>
<proteinExistence type="inferred from homology"/>
<accession>A0A370QG41</accession>
<evidence type="ECO:0000256" key="5">
    <source>
        <dbReference type="PIRSR" id="PIRSR620019-2"/>
    </source>
</evidence>
<keyword evidence="8" id="KW-1185">Reference proteome</keyword>
<reference evidence="7 8" key="1">
    <citation type="submission" date="2018-07" db="EMBL/GenBank/DDBJ databases">
        <title>Genomic Encyclopedia of Type Strains, Phase IV (KMG-IV): sequencing the most valuable type-strain genomes for metagenomic binning, comparative biology and taxonomic classification.</title>
        <authorList>
            <person name="Goeker M."/>
        </authorList>
    </citation>
    <scope>NUCLEOTIDE SEQUENCE [LARGE SCALE GENOMIC DNA]</scope>
    <source>
        <strain evidence="7 8">DSM 101478</strain>
    </source>
</reference>
<dbReference type="InterPro" id="IPR041561">
    <property type="entry name" value="PglD_N"/>
</dbReference>
<keyword evidence="2 7" id="KW-0808">Transferase</keyword>
<evidence type="ECO:0000313" key="7">
    <source>
        <dbReference type="EMBL" id="RDK87335.1"/>
    </source>
</evidence>